<dbReference type="OrthoDB" id="10447818at2759"/>
<organism evidence="1 2">
    <name type="scientific">Parasponia andersonii</name>
    <name type="common">Sponia andersonii</name>
    <dbReference type="NCBI Taxonomy" id="3476"/>
    <lineage>
        <taxon>Eukaryota</taxon>
        <taxon>Viridiplantae</taxon>
        <taxon>Streptophyta</taxon>
        <taxon>Embryophyta</taxon>
        <taxon>Tracheophyta</taxon>
        <taxon>Spermatophyta</taxon>
        <taxon>Magnoliopsida</taxon>
        <taxon>eudicotyledons</taxon>
        <taxon>Gunneridae</taxon>
        <taxon>Pentapetalae</taxon>
        <taxon>rosids</taxon>
        <taxon>fabids</taxon>
        <taxon>Rosales</taxon>
        <taxon>Cannabaceae</taxon>
        <taxon>Parasponia</taxon>
    </lineage>
</organism>
<dbReference type="EMBL" id="JXTB01000110">
    <property type="protein sequence ID" value="PON62721.1"/>
    <property type="molecule type" value="Genomic_DNA"/>
</dbReference>
<evidence type="ECO:0000313" key="2">
    <source>
        <dbReference type="Proteomes" id="UP000237105"/>
    </source>
</evidence>
<name>A0A2P5CNW1_PARAD</name>
<protein>
    <submittedName>
        <fullName evidence="1">Uncharacterized protein</fullName>
    </submittedName>
</protein>
<accession>A0A2P5CNW1</accession>
<dbReference type="AlphaFoldDB" id="A0A2P5CNW1"/>
<keyword evidence="2" id="KW-1185">Reference proteome</keyword>
<comment type="caution">
    <text evidence="1">The sequence shown here is derived from an EMBL/GenBank/DDBJ whole genome shotgun (WGS) entry which is preliminary data.</text>
</comment>
<proteinExistence type="predicted"/>
<gene>
    <name evidence="1" type="ORF">PanWU01x14_136330</name>
</gene>
<dbReference type="Proteomes" id="UP000237105">
    <property type="component" value="Unassembled WGS sequence"/>
</dbReference>
<sequence>MIINMGLSKKLRRRVKISELHADKAALWCLNETKKKRMLRYEFYRLHKTRSVKVADWSQKEAWKEQRIAGRNRYVGVTGAPLQWWNKHVFKVIGYKLGGLLDVA</sequence>
<reference evidence="2" key="1">
    <citation type="submission" date="2016-06" db="EMBL/GenBank/DDBJ databases">
        <title>Parallel loss of symbiosis genes in relatives of nitrogen-fixing non-legume Parasponia.</title>
        <authorList>
            <person name="Van Velzen R."/>
            <person name="Holmer R."/>
            <person name="Bu F."/>
            <person name="Rutten L."/>
            <person name="Van Zeijl A."/>
            <person name="Liu W."/>
            <person name="Santuari L."/>
            <person name="Cao Q."/>
            <person name="Sharma T."/>
            <person name="Shen D."/>
            <person name="Roswanjaya Y."/>
            <person name="Wardhani T."/>
            <person name="Kalhor M.S."/>
            <person name="Jansen J."/>
            <person name="Van den Hoogen J."/>
            <person name="Gungor B."/>
            <person name="Hartog M."/>
            <person name="Hontelez J."/>
            <person name="Verver J."/>
            <person name="Yang W.-C."/>
            <person name="Schijlen E."/>
            <person name="Repin R."/>
            <person name="Schilthuizen M."/>
            <person name="Schranz E."/>
            <person name="Heidstra R."/>
            <person name="Miyata K."/>
            <person name="Fedorova E."/>
            <person name="Kohlen W."/>
            <person name="Bisseling T."/>
            <person name="Smit S."/>
            <person name="Geurts R."/>
        </authorList>
    </citation>
    <scope>NUCLEOTIDE SEQUENCE [LARGE SCALE GENOMIC DNA]</scope>
    <source>
        <strain evidence="2">cv. WU1-14</strain>
    </source>
</reference>
<evidence type="ECO:0000313" key="1">
    <source>
        <dbReference type="EMBL" id="PON62721.1"/>
    </source>
</evidence>